<dbReference type="AlphaFoldDB" id="A0A7T1T7F0"/>
<dbReference type="PANTHER" id="PTHR35400">
    <property type="entry name" value="SLR1083 PROTEIN"/>
    <property type="match status" value="1"/>
</dbReference>
<dbReference type="EMBL" id="CP048882">
    <property type="protein sequence ID" value="QPP07769.1"/>
    <property type="molecule type" value="Genomic_DNA"/>
</dbReference>
<proteinExistence type="predicted"/>
<dbReference type="InterPro" id="IPR008538">
    <property type="entry name" value="Uma2"/>
</dbReference>
<accession>A0A7T1T7F0</accession>
<keyword evidence="2" id="KW-0540">Nuclease</keyword>
<dbReference type="CDD" id="cd06260">
    <property type="entry name" value="DUF820-like"/>
    <property type="match status" value="1"/>
</dbReference>
<feature type="domain" description="Putative restriction endonuclease" evidence="1">
    <location>
        <begin position="19"/>
        <end position="176"/>
    </location>
</feature>
<keyword evidence="3" id="KW-1185">Reference proteome</keyword>
<sequence length="212" mass="22993">MTVPALSSRPGNLREVAEEIERATGLRVEILGGSLVTSPTPRGKHAGTVKRLLRQLSPQLPEGLDAYEMSSIALPDDTDDYCTPDLVVLPTEWEEDDEWLADPRDAELAVEVISQSEKAKDVTAKNGWYAAAGVRTLLVVDPRVGAWALYTHPRDGSYQGVLHGRYGEELLLPSPFTLPVDTSCLPLYGDAVSSADLSTHDGVEARRKGKGD</sequence>
<dbReference type="KEGG" id="sbat:G4Z16_16725"/>
<reference evidence="3" key="1">
    <citation type="submission" date="2020-02" db="EMBL/GenBank/DDBJ databases">
        <title>Streptomyces sp. ASO4wet.</title>
        <authorList>
            <person name="Risdian C."/>
            <person name="Landwehr W."/>
            <person name="Schupp P."/>
            <person name="Wink J."/>
        </authorList>
    </citation>
    <scope>NUCLEOTIDE SEQUENCE [LARGE SCALE GENOMIC DNA]</scope>
    <source>
        <strain evidence="3">ASO4wet</strain>
    </source>
</reference>
<dbReference type="GO" id="GO:0004519">
    <property type="term" value="F:endonuclease activity"/>
    <property type="evidence" value="ECO:0007669"/>
    <property type="project" value="UniProtKB-KW"/>
</dbReference>
<dbReference type="InterPro" id="IPR012296">
    <property type="entry name" value="Nuclease_put_TT1808"/>
</dbReference>
<evidence type="ECO:0000313" key="2">
    <source>
        <dbReference type="EMBL" id="QPP07769.1"/>
    </source>
</evidence>
<evidence type="ECO:0000313" key="3">
    <source>
        <dbReference type="Proteomes" id="UP000595046"/>
    </source>
</evidence>
<keyword evidence="2" id="KW-0255">Endonuclease</keyword>
<gene>
    <name evidence="2" type="ORF">G4Z16_16725</name>
</gene>
<protein>
    <submittedName>
        <fullName evidence="2">Uma2 family endonuclease</fullName>
    </submittedName>
</protein>
<evidence type="ECO:0000259" key="1">
    <source>
        <dbReference type="Pfam" id="PF05685"/>
    </source>
</evidence>
<dbReference type="Gene3D" id="3.90.1570.10">
    <property type="entry name" value="tt1808, chain A"/>
    <property type="match status" value="1"/>
</dbReference>
<dbReference type="SUPFAM" id="SSF52980">
    <property type="entry name" value="Restriction endonuclease-like"/>
    <property type="match status" value="1"/>
</dbReference>
<dbReference type="Pfam" id="PF05685">
    <property type="entry name" value="Uma2"/>
    <property type="match status" value="1"/>
</dbReference>
<organism evidence="2 3">
    <name type="scientific">Streptomyces bathyalis</name>
    <dbReference type="NCBI Taxonomy" id="2710756"/>
    <lineage>
        <taxon>Bacteria</taxon>
        <taxon>Bacillati</taxon>
        <taxon>Actinomycetota</taxon>
        <taxon>Actinomycetes</taxon>
        <taxon>Kitasatosporales</taxon>
        <taxon>Streptomycetaceae</taxon>
        <taxon>Streptomyces</taxon>
    </lineage>
</organism>
<dbReference type="Proteomes" id="UP000595046">
    <property type="component" value="Chromosome"/>
</dbReference>
<dbReference type="InterPro" id="IPR011335">
    <property type="entry name" value="Restrct_endonuc-II-like"/>
</dbReference>
<dbReference type="PANTHER" id="PTHR35400:SF3">
    <property type="entry name" value="SLL1072 PROTEIN"/>
    <property type="match status" value="1"/>
</dbReference>
<name>A0A7T1T7F0_9ACTN</name>
<keyword evidence="2" id="KW-0378">Hydrolase</keyword>
<dbReference type="RefSeq" id="WP_197351577.1">
    <property type="nucleotide sequence ID" value="NZ_CP048882.1"/>
</dbReference>